<name>I0IAE9_PHYMF</name>
<reference evidence="1 2" key="1">
    <citation type="submission" date="2012-02" db="EMBL/GenBank/DDBJ databases">
        <title>Complete genome sequence of Phycisphaera mikurensis NBRC 102666.</title>
        <authorList>
            <person name="Ankai A."/>
            <person name="Hosoyama A."/>
            <person name="Terui Y."/>
            <person name="Sekine M."/>
            <person name="Fukai R."/>
            <person name="Kato Y."/>
            <person name="Nakamura S."/>
            <person name="Yamada-Narita S."/>
            <person name="Kawakoshi A."/>
            <person name="Fukunaga Y."/>
            <person name="Yamazaki S."/>
            <person name="Fujita N."/>
        </authorList>
    </citation>
    <scope>NUCLEOTIDE SEQUENCE [LARGE SCALE GENOMIC DNA]</scope>
    <source>
        <strain evidence="2">NBRC 102666 / KCTC 22515 / FYK2301M01</strain>
    </source>
</reference>
<dbReference type="Proteomes" id="UP000007881">
    <property type="component" value="Chromosome"/>
</dbReference>
<dbReference type="KEGG" id="phm:PSMK_00780"/>
<dbReference type="AlphaFoldDB" id="I0IAE9"/>
<sequence>MHHLMELRIGRIRTTDAAAGECFNVLHPSVPPVRGTA</sequence>
<evidence type="ECO:0000313" key="2">
    <source>
        <dbReference type="Proteomes" id="UP000007881"/>
    </source>
</evidence>
<evidence type="ECO:0000313" key="1">
    <source>
        <dbReference type="EMBL" id="BAM02237.1"/>
    </source>
</evidence>
<gene>
    <name evidence="1" type="ordered locus">PSMK_00780</name>
</gene>
<proteinExistence type="predicted"/>
<accession>I0IAE9</accession>
<organism evidence="1 2">
    <name type="scientific">Phycisphaera mikurensis (strain NBRC 102666 / KCTC 22515 / FYK2301M01)</name>
    <dbReference type="NCBI Taxonomy" id="1142394"/>
    <lineage>
        <taxon>Bacteria</taxon>
        <taxon>Pseudomonadati</taxon>
        <taxon>Planctomycetota</taxon>
        <taxon>Phycisphaerae</taxon>
        <taxon>Phycisphaerales</taxon>
        <taxon>Phycisphaeraceae</taxon>
        <taxon>Phycisphaera</taxon>
    </lineage>
</organism>
<protein>
    <submittedName>
        <fullName evidence="1">Uncharacterized protein</fullName>
    </submittedName>
</protein>
<keyword evidence="2" id="KW-1185">Reference proteome</keyword>
<dbReference type="HOGENOM" id="CLU_3347054_0_0_0"/>
<dbReference type="EMBL" id="AP012338">
    <property type="protein sequence ID" value="BAM02237.1"/>
    <property type="molecule type" value="Genomic_DNA"/>
</dbReference>